<reference evidence="3 4" key="3">
    <citation type="submission" date="2016-03" db="EMBL/GenBank/DDBJ databases">
        <title>EvidentialGene: Evidence-directed Construction of Genes on Genomes.</title>
        <authorList>
            <person name="Gilbert D.G."/>
            <person name="Choi J.-H."/>
            <person name="Mockaitis K."/>
            <person name="Colbourne J."/>
            <person name="Pfrender M."/>
        </authorList>
    </citation>
    <scope>NUCLEOTIDE SEQUENCE [LARGE SCALE GENOMIC DNA]</scope>
    <source>
        <strain evidence="3 4">Xinb3</strain>
        <tissue evidence="3">Complete organism</tissue>
    </source>
</reference>
<reference evidence="2" key="1">
    <citation type="submission" date="2015-10" db="EMBL/GenBank/DDBJ databases">
        <title>Daphnia magna gene sets from two clonal populations assembled and annotated with EvidentialGene.</title>
        <authorList>
            <person name="Gilbert D."/>
            <person name="Podicheti R."/>
            <person name="Orsini L."/>
            <person name="Colbourne J."/>
            <person name="Pfrender M."/>
        </authorList>
    </citation>
    <scope>NUCLEOTIDE SEQUENCE</scope>
</reference>
<keyword evidence="1" id="KW-0812">Transmembrane</keyword>
<proteinExistence type="predicted"/>
<feature type="transmembrane region" description="Helical" evidence="1">
    <location>
        <begin position="35"/>
        <end position="56"/>
    </location>
</feature>
<keyword evidence="1" id="KW-1133">Transmembrane helix</keyword>
<dbReference type="Proteomes" id="UP000076858">
    <property type="component" value="Unassembled WGS sequence"/>
</dbReference>
<evidence type="ECO:0000256" key="1">
    <source>
        <dbReference type="SAM" id="Phobius"/>
    </source>
</evidence>
<organism evidence="2">
    <name type="scientific">Daphnia magna</name>
    <dbReference type="NCBI Taxonomy" id="35525"/>
    <lineage>
        <taxon>Eukaryota</taxon>
        <taxon>Metazoa</taxon>
        <taxon>Ecdysozoa</taxon>
        <taxon>Arthropoda</taxon>
        <taxon>Crustacea</taxon>
        <taxon>Branchiopoda</taxon>
        <taxon>Diplostraca</taxon>
        <taxon>Cladocera</taxon>
        <taxon>Anomopoda</taxon>
        <taxon>Daphniidae</taxon>
        <taxon>Daphnia</taxon>
    </lineage>
</organism>
<gene>
    <name evidence="3" type="ORF">APZ42_018717</name>
</gene>
<evidence type="ECO:0000313" key="4">
    <source>
        <dbReference type="Proteomes" id="UP000076858"/>
    </source>
</evidence>
<keyword evidence="4" id="KW-1185">Reference proteome</keyword>
<protein>
    <submittedName>
        <fullName evidence="2">Uncharacterized protein</fullName>
    </submittedName>
</protein>
<keyword evidence="1" id="KW-0472">Membrane</keyword>
<sequence length="79" mass="9661">MFDGRETEEFRILLLSHMLWYFYKIMKCLSGPPCFLWSCFPLAYIIFFNPIVSVKLKAKRKGMIQKLWERIIKELYSFR</sequence>
<name>A0A0P4Y6S9_9CRUS</name>
<dbReference type="EMBL" id="LRGB01000868">
    <property type="protein sequence ID" value="KZS15537.1"/>
    <property type="molecule type" value="Genomic_DNA"/>
</dbReference>
<dbReference type="AlphaFoldDB" id="A0A0P4Y6S9"/>
<evidence type="ECO:0000313" key="3">
    <source>
        <dbReference type="EMBL" id="KZS15537.1"/>
    </source>
</evidence>
<accession>A0A0P4Y6S9</accession>
<reference evidence="2" key="2">
    <citation type="submission" date="2015-10" db="EMBL/GenBank/DDBJ databases">
        <authorList>
            <person name="Gilbert D.G."/>
        </authorList>
    </citation>
    <scope>NUCLEOTIDE SEQUENCE</scope>
</reference>
<dbReference type="EMBL" id="GDIP01232752">
    <property type="protein sequence ID" value="JAI90649.1"/>
    <property type="molecule type" value="Transcribed_RNA"/>
</dbReference>
<evidence type="ECO:0000313" key="2">
    <source>
        <dbReference type="EMBL" id="JAI90649.1"/>
    </source>
</evidence>